<sequence length="187" mass="22028">MDNLSLVKVAVAEKYPWTIGVTTQYKEKYDEIQTKFYSRWAGSDAVAGEPITSQDEYVFPMYGPTQIEFEILIVPEVVATKSLLLKLKRLNIFPTQQQMRSISNARRWINQRFKYDRKHGCVIYLRDSEVIIPDYDDVPYIVLATHLHYRCLSDVFTYNIVRKQWYISKKSVEYILERCPLCGSHNK</sequence>
<comment type="caution">
    <text evidence="1">The sequence shown here is derived from an EMBL/GenBank/DDBJ whole genome shotgun (WGS) entry which is preliminary data.</text>
</comment>
<dbReference type="Proteomes" id="UP001165064">
    <property type="component" value="Unassembled WGS sequence"/>
</dbReference>
<organism evidence="1 2">
    <name type="scientific">Ambrosiozyma monospora</name>
    <name type="common">Yeast</name>
    <name type="synonym">Endomycopsis monosporus</name>
    <dbReference type="NCBI Taxonomy" id="43982"/>
    <lineage>
        <taxon>Eukaryota</taxon>
        <taxon>Fungi</taxon>
        <taxon>Dikarya</taxon>
        <taxon>Ascomycota</taxon>
        <taxon>Saccharomycotina</taxon>
        <taxon>Pichiomycetes</taxon>
        <taxon>Pichiales</taxon>
        <taxon>Pichiaceae</taxon>
        <taxon>Ambrosiozyma</taxon>
    </lineage>
</organism>
<reference evidence="1" key="1">
    <citation type="submission" date="2023-04" db="EMBL/GenBank/DDBJ databases">
        <title>Ambrosiozyma monospora NBRC 10751.</title>
        <authorList>
            <person name="Ichikawa N."/>
            <person name="Sato H."/>
            <person name="Tonouchi N."/>
        </authorList>
    </citation>
    <scope>NUCLEOTIDE SEQUENCE</scope>
    <source>
        <strain evidence="1">NBRC 10751</strain>
    </source>
</reference>
<proteinExistence type="predicted"/>
<dbReference type="EMBL" id="BSXS01009676">
    <property type="protein sequence ID" value="GME96221.1"/>
    <property type="molecule type" value="Genomic_DNA"/>
</dbReference>
<evidence type="ECO:0000313" key="2">
    <source>
        <dbReference type="Proteomes" id="UP001165064"/>
    </source>
</evidence>
<name>A0ACB5TVF6_AMBMO</name>
<evidence type="ECO:0000313" key="1">
    <source>
        <dbReference type="EMBL" id="GME96221.1"/>
    </source>
</evidence>
<keyword evidence="2" id="KW-1185">Reference proteome</keyword>
<protein>
    <submittedName>
        <fullName evidence="1">Unnamed protein product</fullName>
    </submittedName>
</protein>
<gene>
    <name evidence="1" type="ORF">Amon02_000992500</name>
</gene>
<accession>A0ACB5TVF6</accession>